<keyword evidence="1" id="KW-0812">Transmembrane</keyword>
<keyword evidence="1" id="KW-1133">Transmembrane helix</keyword>
<comment type="caution">
    <text evidence="2">The sequence shown here is derived from an EMBL/GenBank/DDBJ whole genome shotgun (WGS) entry which is preliminary data.</text>
</comment>
<dbReference type="AlphaFoldDB" id="A0A162SC73"/>
<dbReference type="EMBL" id="LRGB01000055">
    <property type="protein sequence ID" value="KZS21173.1"/>
    <property type="molecule type" value="Genomic_DNA"/>
</dbReference>
<evidence type="ECO:0000256" key="1">
    <source>
        <dbReference type="SAM" id="Phobius"/>
    </source>
</evidence>
<keyword evidence="3" id="KW-1185">Reference proteome</keyword>
<feature type="transmembrane region" description="Helical" evidence="1">
    <location>
        <begin position="56"/>
        <end position="78"/>
    </location>
</feature>
<organism evidence="2 3">
    <name type="scientific">Daphnia magna</name>
    <dbReference type="NCBI Taxonomy" id="35525"/>
    <lineage>
        <taxon>Eukaryota</taxon>
        <taxon>Metazoa</taxon>
        <taxon>Ecdysozoa</taxon>
        <taxon>Arthropoda</taxon>
        <taxon>Crustacea</taxon>
        <taxon>Branchiopoda</taxon>
        <taxon>Diplostraca</taxon>
        <taxon>Cladocera</taxon>
        <taxon>Anomopoda</taxon>
        <taxon>Daphniidae</taxon>
        <taxon>Daphnia</taxon>
    </lineage>
</organism>
<dbReference type="Proteomes" id="UP000076858">
    <property type="component" value="Unassembled WGS sequence"/>
</dbReference>
<sequence length="84" mass="9237">MLPSCSHSKNFAKGVLDHIVGRFKSIAFQTVGHKDSTFKCFKSLLLHFSLMQSIRIVLVGYYIFYAVLIVVFIVGSGVNGLAAV</sequence>
<proteinExistence type="predicted"/>
<evidence type="ECO:0000313" key="2">
    <source>
        <dbReference type="EMBL" id="KZS21173.1"/>
    </source>
</evidence>
<evidence type="ECO:0000313" key="3">
    <source>
        <dbReference type="Proteomes" id="UP000076858"/>
    </source>
</evidence>
<accession>A0A162SC73</accession>
<name>A0A162SC73_9CRUS</name>
<gene>
    <name evidence="2" type="ORF">APZ42_011957</name>
</gene>
<keyword evidence="1" id="KW-0472">Membrane</keyword>
<evidence type="ECO:0008006" key="4">
    <source>
        <dbReference type="Google" id="ProtNLM"/>
    </source>
</evidence>
<reference evidence="2 3" key="1">
    <citation type="submission" date="2016-03" db="EMBL/GenBank/DDBJ databases">
        <title>EvidentialGene: Evidence-directed Construction of Genes on Genomes.</title>
        <authorList>
            <person name="Gilbert D.G."/>
            <person name="Choi J.-H."/>
            <person name="Mockaitis K."/>
            <person name="Colbourne J."/>
            <person name="Pfrender M."/>
        </authorList>
    </citation>
    <scope>NUCLEOTIDE SEQUENCE [LARGE SCALE GENOMIC DNA]</scope>
    <source>
        <strain evidence="2 3">Xinb3</strain>
        <tissue evidence="2">Complete organism</tissue>
    </source>
</reference>
<protein>
    <recommendedName>
        <fullName evidence="4">Transmembrane protein</fullName>
    </recommendedName>
</protein>